<evidence type="ECO:0000313" key="1">
    <source>
        <dbReference type="EMBL" id="PTQ44282.1"/>
    </source>
</evidence>
<dbReference type="EMBL" id="KZ772693">
    <property type="protein sequence ID" value="PTQ44282.1"/>
    <property type="molecule type" value="Genomic_DNA"/>
</dbReference>
<name>A0A2R6XDU9_MARPO</name>
<sequence>MHVSHQGGSIRTLKRHGMKMRSSLRSLLLTGDFFVGSAGGRPKSPPELTKFWFFVAFKRGPLPASGLGLGSLGPENLAAVVGQCARTLSA</sequence>
<evidence type="ECO:0000313" key="2">
    <source>
        <dbReference type="Proteomes" id="UP000244005"/>
    </source>
</evidence>
<keyword evidence="2" id="KW-1185">Reference proteome</keyword>
<dbReference type="Proteomes" id="UP000244005">
    <property type="component" value="Unassembled WGS sequence"/>
</dbReference>
<gene>
    <name evidence="1" type="ORF">MARPO_0021s0136</name>
</gene>
<reference evidence="2" key="1">
    <citation type="journal article" date="2017" name="Cell">
        <title>Insights into land plant evolution garnered from the Marchantia polymorpha genome.</title>
        <authorList>
            <person name="Bowman J.L."/>
            <person name="Kohchi T."/>
            <person name="Yamato K.T."/>
            <person name="Jenkins J."/>
            <person name="Shu S."/>
            <person name="Ishizaki K."/>
            <person name="Yamaoka S."/>
            <person name="Nishihama R."/>
            <person name="Nakamura Y."/>
            <person name="Berger F."/>
            <person name="Adam C."/>
            <person name="Aki S.S."/>
            <person name="Althoff F."/>
            <person name="Araki T."/>
            <person name="Arteaga-Vazquez M.A."/>
            <person name="Balasubrmanian S."/>
            <person name="Barry K."/>
            <person name="Bauer D."/>
            <person name="Boehm C.R."/>
            <person name="Briginshaw L."/>
            <person name="Caballero-Perez J."/>
            <person name="Catarino B."/>
            <person name="Chen F."/>
            <person name="Chiyoda S."/>
            <person name="Chovatia M."/>
            <person name="Davies K.M."/>
            <person name="Delmans M."/>
            <person name="Demura T."/>
            <person name="Dierschke T."/>
            <person name="Dolan L."/>
            <person name="Dorantes-Acosta A.E."/>
            <person name="Eklund D.M."/>
            <person name="Florent S.N."/>
            <person name="Flores-Sandoval E."/>
            <person name="Fujiyama A."/>
            <person name="Fukuzawa H."/>
            <person name="Galik B."/>
            <person name="Grimanelli D."/>
            <person name="Grimwood J."/>
            <person name="Grossniklaus U."/>
            <person name="Hamada T."/>
            <person name="Haseloff J."/>
            <person name="Hetherington A.J."/>
            <person name="Higo A."/>
            <person name="Hirakawa Y."/>
            <person name="Hundley H.N."/>
            <person name="Ikeda Y."/>
            <person name="Inoue K."/>
            <person name="Inoue S.I."/>
            <person name="Ishida S."/>
            <person name="Jia Q."/>
            <person name="Kakita M."/>
            <person name="Kanazawa T."/>
            <person name="Kawai Y."/>
            <person name="Kawashima T."/>
            <person name="Kennedy M."/>
            <person name="Kinose K."/>
            <person name="Kinoshita T."/>
            <person name="Kohara Y."/>
            <person name="Koide E."/>
            <person name="Komatsu K."/>
            <person name="Kopischke S."/>
            <person name="Kubo M."/>
            <person name="Kyozuka J."/>
            <person name="Lagercrantz U."/>
            <person name="Lin S.S."/>
            <person name="Lindquist E."/>
            <person name="Lipzen A.M."/>
            <person name="Lu C.W."/>
            <person name="De Luna E."/>
            <person name="Martienssen R.A."/>
            <person name="Minamino N."/>
            <person name="Mizutani M."/>
            <person name="Mizutani M."/>
            <person name="Mochizuki N."/>
            <person name="Monte I."/>
            <person name="Mosher R."/>
            <person name="Nagasaki H."/>
            <person name="Nakagami H."/>
            <person name="Naramoto S."/>
            <person name="Nishitani K."/>
            <person name="Ohtani M."/>
            <person name="Okamoto T."/>
            <person name="Okumura M."/>
            <person name="Phillips J."/>
            <person name="Pollak B."/>
            <person name="Reinders A."/>
            <person name="Rovekamp M."/>
            <person name="Sano R."/>
            <person name="Sawa S."/>
            <person name="Schmid M.W."/>
            <person name="Shirakawa M."/>
            <person name="Solano R."/>
            <person name="Spunde A."/>
            <person name="Suetsugu N."/>
            <person name="Sugano S."/>
            <person name="Sugiyama A."/>
            <person name="Sun R."/>
            <person name="Suzuki Y."/>
            <person name="Takenaka M."/>
            <person name="Takezawa D."/>
            <person name="Tomogane H."/>
            <person name="Tsuzuki M."/>
            <person name="Ueda T."/>
            <person name="Umeda M."/>
            <person name="Ward J.M."/>
            <person name="Watanabe Y."/>
            <person name="Yazaki K."/>
            <person name="Yokoyama R."/>
            <person name="Yoshitake Y."/>
            <person name="Yotsui I."/>
            <person name="Zachgo S."/>
            <person name="Schmutz J."/>
        </authorList>
    </citation>
    <scope>NUCLEOTIDE SEQUENCE [LARGE SCALE GENOMIC DNA]</scope>
    <source>
        <strain evidence="2">Tak-1</strain>
    </source>
</reference>
<dbReference type="AlphaFoldDB" id="A0A2R6XDU9"/>
<protein>
    <submittedName>
        <fullName evidence="1">Uncharacterized protein</fullName>
    </submittedName>
</protein>
<dbReference type="Gramene" id="Mp2g06830.1">
    <property type="protein sequence ID" value="Mp2g06830.1.cds1"/>
    <property type="gene ID" value="Mp2g06830"/>
</dbReference>
<proteinExistence type="predicted"/>
<organism evidence="1 2">
    <name type="scientific">Marchantia polymorpha</name>
    <name type="common">Common liverwort</name>
    <name type="synonym">Marchantia aquatica</name>
    <dbReference type="NCBI Taxonomy" id="3197"/>
    <lineage>
        <taxon>Eukaryota</taxon>
        <taxon>Viridiplantae</taxon>
        <taxon>Streptophyta</taxon>
        <taxon>Embryophyta</taxon>
        <taxon>Marchantiophyta</taxon>
        <taxon>Marchantiopsida</taxon>
        <taxon>Marchantiidae</taxon>
        <taxon>Marchantiales</taxon>
        <taxon>Marchantiaceae</taxon>
        <taxon>Marchantia</taxon>
    </lineage>
</organism>
<accession>A0A2R6XDU9</accession>